<keyword evidence="3" id="KW-1185">Reference proteome</keyword>
<feature type="domain" description="Xaa-Pro dipeptidyl-peptidase-like" evidence="1">
    <location>
        <begin position="4"/>
        <end position="38"/>
    </location>
</feature>
<protein>
    <submittedName>
        <fullName evidence="2">CocE/NonD family hydrolase</fullName>
    </submittedName>
</protein>
<dbReference type="EMBL" id="JBHUCM010000057">
    <property type="protein sequence ID" value="MFD1546168.1"/>
    <property type="molecule type" value="Genomic_DNA"/>
</dbReference>
<dbReference type="Pfam" id="PF02129">
    <property type="entry name" value="Peptidase_S15"/>
    <property type="match status" value="1"/>
</dbReference>
<dbReference type="InterPro" id="IPR000383">
    <property type="entry name" value="Xaa-Pro-like_dom"/>
</dbReference>
<keyword evidence="2" id="KW-0378">Hydrolase</keyword>
<sequence>MRCGTVLRADVYLPGGTGPWPVLLSRLPYGKQKVRHADHGWRRMRIWSTLCRNARSPVPDRVGRAMGGADRARLQLARPEIRAALEDR</sequence>
<evidence type="ECO:0000259" key="1">
    <source>
        <dbReference type="Pfam" id="PF02129"/>
    </source>
</evidence>
<comment type="caution">
    <text evidence="2">The sequence shown here is derived from an EMBL/GenBank/DDBJ whole genome shotgun (WGS) entry which is preliminary data.</text>
</comment>
<evidence type="ECO:0000313" key="2">
    <source>
        <dbReference type="EMBL" id="MFD1546168.1"/>
    </source>
</evidence>
<dbReference type="RefSeq" id="WP_246654554.1">
    <property type="nucleotide sequence ID" value="NZ_JAHKRM010000043.1"/>
</dbReference>
<dbReference type="Proteomes" id="UP001597097">
    <property type="component" value="Unassembled WGS sequence"/>
</dbReference>
<dbReference type="SUPFAM" id="SSF53474">
    <property type="entry name" value="alpha/beta-Hydrolases"/>
    <property type="match status" value="1"/>
</dbReference>
<name>A0ABW4GUP4_9ACTN</name>
<accession>A0ABW4GUP4</accession>
<reference evidence="3" key="1">
    <citation type="journal article" date="2019" name="Int. J. Syst. Evol. Microbiol.">
        <title>The Global Catalogue of Microorganisms (GCM) 10K type strain sequencing project: providing services to taxonomists for standard genome sequencing and annotation.</title>
        <authorList>
            <consortium name="The Broad Institute Genomics Platform"/>
            <consortium name="The Broad Institute Genome Sequencing Center for Infectious Disease"/>
            <person name="Wu L."/>
            <person name="Ma J."/>
        </authorList>
    </citation>
    <scope>NUCLEOTIDE SEQUENCE [LARGE SCALE GENOMIC DNA]</scope>
    <source>
        <strain evidence="3">CGMCC 1.15399</strain>
    </source>
</reference>
<dbReference type="Gene3D" id="3.40.50.1820">
    <property type="entry name" value="alpha/beta hydrolase"/>
    <property type="match status" value="1"/>
</dbReference>
<dbReference type="GO" id="GO:0016787">
    <property type="term" value="F:hydrolase activity"/>
    <property type="evidence" value="ECO:0007669"/>
    <property type="project" value="UniProtKB-KW"/>
</dbReference>
<gene>
    <name evidence="2" type="ORF">ACFSJ0_54675</name>
</gene>
<dbReference type="InterPro" id="IPR029058">
    <property type="entry name" value="AB_hydrolase_fold"/>
</dbReference>
<proteinExistence type="predicted"/>
<organism evidence="2 3">
    <name type="scientific">Nonomuraea guangzhouensis</name>
    <dbReference type="NCBI Taxonomy" id="1291555"/>
    <lineage>
        <taxon>Bacteria</taxon>
        <taxon>Bacillati</taxon>
        <taxon>Actinomycetota</taxon>
        <taxon>Actinomycetes</taxon>
        <taxon>Streptosporangiales</taxon>
        <taxon>Streptosporangiaceae</taxon>
        <taxon>Nonomuraea</taxon>
    </lineage>
</organism>
<evidence type="ECO:0000313" key="3">
    <source>
        <dbReference type="Proteomes" id="UP001597097"/>
    </source>
</evidence>